<proteinExistence type="inferred from homology"/>
<evidence type="ECO:0000256" key="2">
    <source>
        <dbReference type="ARBA" id="ARBA00008834"/>
    </source>
</evidence>
<evidence type="ECO:0000256" key="6">
    <source>
        <dbReference type="ARBA" id="ARBA00023295"/>
    </source>
</evidence>
<dbReference type="STRING" id="157652.A0A371GFH6"/>
<evidence type="ECO:0000256" key="4">
    <source>
        <dbReference type="ARBA" id="ARBA00022525"/>
    </source>
</evidence>
<feature type="signal peptide" evidence="10">
    <location>
        <begin position="1"/>
        <end position="25"/>
    </location>
</feature>
<evidence type="ECO:0000256" key="9">
    <source>
        <dbReference type="RuleBase" id="RU361169"/>
    </source>
</evidence>
<dbReference type="InterPro" id="IPR000743">
    <property type="entry name" value="Glyco_hydro_28"/>
</dbReference>
<keyword evidence="12" id="KW-1185">Reference proteome</keyword>
<protein>
    <recommendedName>
        <fullName evidence="13">Polygalacturonase</fullName>
    </recommendedName>
</protein>
<keyword evidence="10" id="KW-0732">Signal</keyword>
<comment type="caution">
    <text evidence="11">The sequence shown here is derived from an EMBL/GenBank/DDBJ whole genome shotgun (WGS) entry which is preliminary data.</text>
</comment>
<dbReference type="InterPro" id="IPR011050">
    <property type="entry name" value="Pectin_lyase_fold/virulence"/>
</dbReference>
<name>A0A371GFH6_MUCPR</name>
<comment type="subcellular location">
    <subcellularLocation>
        <location evidence="1">Secreted</location>
        <location evidence="1">Cell wall</location>
    </subcellularLocation>
</comment>
<dbReference type="Gene3D" id="2.160.20.10">
    <property type="entry name" value="Single-stranded right-handed beta-helix, Pectin lyase-like"/>
    <property type="match status" value="1"/>
</dbReference>
<evidence type="ECO:0000256" key="7">
    <source>
        <dbReference type="ARBA" id="ARBA00023316"/>
    </source>
</evidence>
<evidence type="ECO:0000313" key="12">
    <source>
        <dbReference type="Proteomes" id="UP000257109"/>
    </source>
</evidence>
<dbReference type="FunFam" id="2.160.20.10:FF:000004">
    <property type="entry name" value="Pectin lyase-like superfamily protein"/>
    <property type="match status" value="1"/>
</dbReference>
<dbReference type="EMBL" id="QJKJ01005701">
    <property type="protein sequence ID" value="RDX89328.1"/>
    <property type="molecule type" value="Genomic_DNA"/>
</dbReference>
<keyword evidence="4" id="KW-0964">Secreted</keyword>
<feature type="chain" id="PRO_5016976831" description="Polygalacturonase" evidence="10">
    <location>
        <begin position="26"/>
        <end position="391"/>
    </location>
</feature>
<sequence length="391" mass="42093">MAHYRNHFILLFLATFTFFSITCDTSSINVVSFGAKPDDEFDSTTPFLKAWSTACKSEESTTIYVPKGRFLLKQVTFEGPCKNNIEFRINATIVAPSDYRSLGNSGYWILFKKVNGLSIHGGIFDGRGDGYWHCKKSGASCPTGARSISFSSCKNVVVSRLRSLNSQVMHIGVHDCNDIMFKNLKIKAPETSKNTDGMDVTSSTGITVSQASIMTGDDCIAVSQGSTNVLIEHITCGPGHGISIGSLGHSENEVGVENVTVINSAFIGTTNGVRIKSLPQPSNGYARNVVFRNLTMKDARNPIIIDQRYCPSRSHCSSQSSGVKIDNVSYENIKGTSASAQAINLDCSESNPCQDIKLQDINLSYNKGSATSSCKNVGGISSGVVIPNGCL</sequence>
<evidence type="ECO:0000256" key="5">
    <source>
        <dbReference type="ARBA" id="ARBA00022801"/>
    </source>
</evidence>
<dbReference type="GO" id="GO:0004650">
    <property type="term" value="F:polygalacturonase activity"/>
    <property type="evidence" value="ECO:0007669"/>
    <property type="project" value="InterPro"/>
</dbReference>
<dbReference type="Proteomes" id="UP000257109">
    <property type="component" value="Unassembled WGS sequence"/>
</dbReference>
<keyword evidence="5 9" id="KW-0378">Hydrolase</keyword>
<comment type="similarity">
    <text evidence="2 9">Belongs to the glycosyl hydrolase 28 family.</text>
</comment>
<dbReference type="GO" id="GO:0005975">
    <property type="term" value="P:carbohydrate metabolic process"/>
    <property type="evidence" value="ECO:0007669"/>
    <property type="project" value="InterPro"/>
</dbReference>
<dbReference type="PANTHER" id="PTHR31375">
    <property type="match status" value="1"/>
</dbReference>
<dbReference type="SUPFAM" id="SSF51126">
    <property type="entry name" value="Pectin lyase-like"/>
    <property type="match status" value="1"/>
</dbReference>
<evidence type="ECO:0000313" key="11">
    <source>
        <dbReference type="EMBL" id="RDX89328.1"/>
    </source>
</evidence>
<dbReference type="InterPro" id="IPR012334">
    <property type="entry name" value="Pectin_lyas_fold"/>
</dbReference>
<dbReference type="Pfam" id="PF00295">
    <property type="entry name" value="Glyco_hydro_28"/>
    <property type="match status" value="1"/>
</dbReference>
<evidence type="ECO:0000256" key="8">
    <source>
        <dbReference type="PROSITE-ProRule" id="PRU10052"/>
    </source>
</evidence>
<dbReference type="GO" id="GO:0071555">
    <property type="term" value="P:cell wall organization"/>
    <property type="evidence" value="ECO:0007669"/>
    <property type="project" value="UniProtKB-KW"/>
</dbReference>
<keyword evidence="7" id="KW-0961">Cell wall biogenesis/degradation</keyword>
<evidence type="ECO:0008006" key="13">
    <source>
        <dbReference type="Google" id="ProtNLM"/>
    </source>
</evidence>
<gene>
    <name evidence="11" type="ORF">CR513_28964</name>
</gene>
<feature type="non-terminal residue" evidence="11">
    <location>
        <position position="1"/>
    </location>
</feature>
<accession>A0A371GFH6</accession>
<organism evidence="11 12">
    <name type="scientific">Mucuna pruriens</name>
    <name type="common">Velvet bean</name>
    <name type="synonym">Dolichos pruriens</name>
    <dbReference type="NCBI Taxonomy" id="157652"/>
    <lineage>
        <taxon>Eukaryota</taxon>
        <taxon>Viridiplantae</taxon>
        <taxon>Streptophyta</taxon>
        <taxon>Embryophyta</taxon>
        <taxon>Tracheophyta</taxon>
        <taxon>Spermatophyta</taxon>
        <taxon>Magnoliopsida</taxon>
        <taxon>eudicotyledons</taxon>
        <taxon>Gunneridae</taxon>
        <taxon>Pentapetalae</taxon>
        <taxon>rosids</taxon>
        <taxon>fabids</taxon>
        <taxon>Fabales</taxon>
        <taxon>Fabaceae</taxon>
        <taxon>Papilionoideae</taxon>
        <taxon>50 kb inversion clade</taxon>
        <taxon>NPAAA clade</taxon>
        <taxon>indigoferoid/millettioid clade</taxon>
        <taxon>Phaseoleae</taxon>
        <taxon>Mucuna</taxon>
    </lineage>
</organism>
<evidence type="ECO:0000256" key="3">
    <source>
        <dbReference type="ARBA" id="ARBA00022512"/>
    </source>
</evidence>
<dbReference type="AlphaFoldDB" id="A0A371GFH6"/>
<dbReference type="InterPro" id="IPR006626">
    <property type="entry name" value="PbH1"/>
</dbReference>
<evidence type="ECO:0000256" key="1">
    <source>
        <dbReference type="ARBA" id="ARBA00004191"/>
    </source>
</evidence>
<dbReference type="OrthoDB" id="187139at2759"/>
<feature type="active site" evidence="8">
    <location>
        <position position="240"/>
    </location>
</feature>
<dbReference type="PROSITE" id="PS00502">
    <property type="entry name" value="POLYGALACTURONASE"/>
    <property type="match status" value="1"/>
</dbReference>
<reference evidence="11" key="1">
    <citation type="submission" date="2018-05" db="EMBL/GenBank/DDBJ databases">
        <title>Draft genome of Mucuna pruriens seed.</title>
        <authorList>
            <person name="Nnadi N.E."/>
            <person name="Vos R."/>
            <person name="Hasami M.H."/>
            <person name="Devisetty U.K."/>
            <person name="Aguiy J.C."/>
        </authorList>
    </citation>
    <scope>NUCLEOTIDE SEQUENCE [LARGE SCALE GENOMIC DNA]</scope>
    <source>
        <strain evidence="11">JCA_2017</strain>
    </source>
</reference>
<keyword evidence="3" id="KW-0134">Cell wall</keyword>
<evidence type="ECO:0000256" key="10">
    <source>
        <dbReference type="SAM" id="SignalP"/>
    </source>
</evidence>
<dbReference type="SMART" id="SM00710">
    <property type="entry name" value="PbH1"/>
    <property type="match status" value="7"/>
</dbReference>
<keyword evidence="6 9" id="KW-0326">Glycosidase</keyword>